<dbReference type="Gene3D" id="3.20.20.100">
    <property type="entry name" value="NADP-dependent oxidoreductase domain"/>
    <property type="match status" value="1"/>
</dbReference>
<evidence type="ECO:0000313" key="3">
    <source>
        <dbReference type="EMBL" id="KXS12841.1"/>
    </source>
</evidence>
<dbReference type="InterPro" id="IPR036812">
    <property type="entry name" value="NAD(P)_OxRdtase_dom_sf"/>
</dbReference>
<dbReference type="PANTHER" id="PTHR43364">
    <property type="entry name" value="NADH-SPECIFIC METHYLGLYOXAL REDUCTASE-RELATED"/>
    <property type="match status" value="1"/>
</dbReference>
<organism evidence="3 4">
    <name type="scientific">Gonapodya prolifera (strain JEL478)</name>
    <name type="common">Monoblepharis prolifera</name>
    <dbReference type="NCBI Taxonomy" id="1344416"/>
    <lineage>
        <taxon>Eukaryota</taxon>
        <taxon>Fungi</taxon>
        <taxon>Fungi incertae sedis</taxon>
        <taxon>Chytridiomycota</taxon>
        <taxon>Chytridiomycota incertae sedis</taxon>
        <taxon>Monoblepharidomycetes</taxon>
        <taxon>Monoblepharidales</taxon>
        <taxon>Gonapodyaceae</taxon>
        <taxon>Gonapodya</taxon>
    </lineage>
</organism>
<dbReference type="Pfam" id="PF00248">
    <property type="entry name" value="Aldo_ket_red"/>
    <property type="match status" value="1"/>
</dbReference>
<dbReference type="CDD" id="cd19079">
    <property type="entry name" value="AKR_EcYajO-like"/>
    <property type="match status" value="1"/>
</dbReference>
<dbReference type="GO" id="GO:0005829">
    <property type="term" value="C:cytosol"/>
    <property type="evidence" value="ECO:0007669"/>
    <property type="project" value="UniProtKB-ARBA"/>
</dbReference>
<dbReference type="OrthoDB" id="37537at2759"/>
<dbReference type="SUPFAM" id="SSF51430">
    <property type="entry name" value="NAD(P)-linked oxidoreductase"/>
    <property type="match status" value="1"/>
</dbReference>
<dbReference type="Proteomes" id="UP000070544">
    <property type="component" value="Unassembled WGS sequence"/>
</dbReference>
<dbReference type="FunFam" id="3.20.20.100:FF:000004">
    <property type="entry name" value="Oxidoreductase, aldo/keto reductase"/>
    <property type="match status" value="1"/>
</dbReference>
<dbReference type="STRING" id="1344416.A0A139A7Q4"/>
<name>A0A139A7Q4_GONPJ</name>
<proteinExistence type="predicted"/>
<evidence type="ECO:0000313" key="4">
    <source>
        <dbReference type="Proteomes" id="UP000070544"/>
    </source>
</evidence>
<protein>
    <submittedName>
        <fullName evidence="3">Aldo/keto reductase</fullName>
    </submittedName>
</protein>
<dbReference type="InterPro" id="IPR023210">
    <property type="entry name" value="NADP_OxRdtase_dom"/>
</dbReference>
<dbReference type="InterPro" id="IPR050523">
    <property type="entry name" value="AKR_Detox_Biosynth"/>
</dbReference>
<sequence>MATSKMQYTKMGATGLKVSRLCLGTMTLGSKKALDWALDENESIEMLQLAWELGINFIDTADKYCNSETERVIGHWMKSKNIARSRVVIASKVWFAFDESDLTKEPETGPNLTAYSSNHEGQYQNSWGLSRSHILSAIEGTLERLGTSYVDIYYVHQFDYTTPLEETMEALNDLVRWGKVRYIAASSMWAWQFQKANYIAKSRGWAQFVCMQNLYSLLYREEEREMIPLLKDMGVGMCPWSPLAGGLLAARNRNTARAQNDNYINKKAFPNAQVPGTPDYIAIERVEELANKKGVKMAQISTAWLLSKPFITAPIIGVTKKEQLIDLVNAVNLHLSAEEIAYLEEPYQPKRVVGNQMGP</sequence>
<feature type="domain" description="NADP-dependent oxidoreductase" evidence="2">
    <location>
        <begin position="20"/>
        <end position="345"/>
    </location>
</feature>
<dbReference type="GO" id="GO:0016491">
    <property type="term" value="F:oxidoreductase activity"/>
    <property type="evidence" value="ECO:0007669"/>
    <property type="project" value="UniProtKB-KW"/>
</dbReference>
<reference evidence="3 4" key="1">
    <citation type="journal article" date="2015" name="Genome Biol. Evol.">
        <title>Phylogenomic analyses indicate that early fungi evolved digesting cell walls of algal ancestors of land plants.</title>
        <authorList>
            <person name="Chang Y."/>
            <person name="Wang S."/>
            <person name="Sekimoto S."/>
            <person name="Aerts A.L."/>
            <person name="Choi C."/>
            <person name="Clum A."/>
            <person name="LaButti K.M."/>
            <person name="Lindquist E.A."/>
            <person name="Yee Ngan C."/>
            <person name="Ohm R.A."/>
            <person name="Salamov A.A."/>
            <person name="Grigoriev I.V."/>
            <person name="Spatafora J.W."/>
            <person name="Berbee M.L."/>
        </authorList>
    </citation>
    <scope>NUCLEOTIDE SEQUENCE [LARGE SCALE GENOMIC DNA]</scope>
    <source>
        <strain evidence="3 4">JEL478</strain>
    </source>
</reference>
<gene>
    <name evidence="3" type="ORF">M427DRAFT_389432</name>
</gene>
<dbReference type="EMBL" id="KQ965784">
    <property type="protein sequence ID" value="KXS12841.1"/>
    <property type="molecule type" value="Genomic_DNA"/>
</dbReference>
<dbReference type="AlphaFoldDB" id="A0A139A7Q4"/>
<keyword evidence="1" id="KW-0560">Oxidoreductase</keyword>
<dbReference type="PANTHER" id="PTHR43364:SF4">
    <property type="entry name" value="NAD(P)-LINKED OXIDOREDUCTASE SUPERFAMILY PROTEIN"/>
    <property type="match status" value="1"/>
</dbReference>
<dbReference type="OMA" id="LMTRWAE"/>
<evidence type="ECO:0000259" key="2">
    <source>
        <dbReference type="Pfam" id="PF00248"/>
    </source>
</evidence>
<accession>A0A139A7Q4</accession>
<keyword evidence="4" id="KW-1185">Reference proteome</keyword>
<evidence type="ECO:0000256" key="1">
    <source>
        <dbReference type="ARBA" id="ARBA00023002"/>
    </source>
</evidence>